<dbReference type="EMBL" id="CSAE01000149">
    <property type="protein sequence ID" value="COV57694.1"/>
    <property type="molecule type" value="Genomic_DNA"/>
</dbReference>
<name>A0A0U0QYM4_MYCTX</name>
<organism evidence="2 4">
    <name type="scientific">Mycobacterium tuberculosis</name>
    <dbReference type="NCBI Taxonomy" id="1773"/>
    <lineage>
        <taxon>Bacteria</taxon>
        <taxon>Bacillati</taxon>
        <taxon>Actinomycetota</taxon>
        <taxon>Actinomycetes</taxon>
        <taxon>Mycobacteriales</taxon>
        <taxon>Mycobacteriaceae</taxon>
        <taxon>Mycobacterium</taxon>
        <taxon>Mycobacterium tuberculosis complex</taxon>
    </lineage>
</organism>
<proteinExistence type="predicted"/>
<feature type="compositionally biased region" description="Low complexity" evidence="1">
    <location>
        <begin position="27"/>
        <end position="40"/>
    </location>
</feature>
<dbReference type="Proteomes" id="UP000044938">
    <property type="component" value="Unassembled WGS sequence"/>
</dbReference>
<evidence type="ECO:0000313" key="5">
    <source>
        <dbReference type="Proteomes" id="UP000044938"/>
    </source>
</evidence>
<dbReference type="Proteomes" id="UP000038802">
    <property type="component" value="Unassembled WGS sequence"/>
</dbReference>
<feature type="region of interest" description="Disordered" evidence="1">
    <location>
        <begin position="15"/>
        <end position="40"/>
    </location>
</feature>
<gene>
    <name evidence="2" type="ORF">ERS007703_01659</name>
    <name evidence="3" type="ORF">ERS007720_01088</name>
</gene>
<sequence length="40" mass="4217">MRDWAASVIARDNATLGSWCNPNPPKVTSSVAEVSSAAKQ</sequence>
<evidence type="ECO:0000256" key="1">
    <source>
        <dbReference type="SAM" id="MobiDB-lite"/>
    </source>
</evidence>
<evidence type="ECO:0000313" key="4">
    <source>
        <dbReference type="Proteomes" id="UP000038802"/>
    </source>
</evidence>
<dbReference type="EMBL" id="CSAJ01000098">
    <property type="protein sequence ID" value="COV87108.1"/>
    <property type="molecule type" value="Genomic_DNA"/>
</dbReference>
<evidence type="ECO:0000313" key="3">
    <source>
        <dbReference type="EMBL" id="COV87108.1"/>
    </source>
</evidence>
<accession>A0A0U0QYM4</accession>
<evidence type="ECO:0000313" key="2">
    <source>
        <dbReference type="EMBL" id="COV57694.1"/>
    </source>
</evidence>
<protein>
    <submittedName>
        <fullName evidence="2">Uncharacterized protein</fullName>
    </submittedName>
</protein>
<dbReference type="AlphaFoldDB" id="A0A0U0QYM4"/>
<reference evidence="2" key="1">
    <citation type="submission" date="2015-03" db="EMBL/GenBank/DDBJ databases">
        <authorList>
            <person name="Murphy D."/>
        </authorList>
    </citation>
    <scope>NUCLEOTIDE SEQUENCE [LARGE SCALE GENOMIC DNA]</scope>
    <source>
        <strain evidence="2">K00500041</strain>
    </source>
</reference>
<reference evidence="4 5" key="2">
    <citation type="submission" date="2015-03" db="EMBL/GenBank/DDBJ databases">
        <authorList>
            <consortium name="Pathogen Informatics"/>
        </authorList>
    </citation>
    <scope>NUCLEOTIDE SEQUENCE [LARGE SCALE GENOMIC DNA]</scope>
    <source>
        <strain evidence="4">K00500041</strain>
        <strain evidence="3 5">M09401471</strain>
    </source>
</reference>